<comment type="caution">
    <text evidence="1">The sequence shown here is derived from an EMBL/GenBank/DDBJ whole genome shotgun (WGS) entry which is preliminary data.</text>
</comment>
<dbReference type="EMBL" id="CM023482">
    <property type="protein sequence ID" value="KAH6937593.1"/>
    <property type="molecule type" value="Genomic_DNA"/>
</dbReference>
<dbReference type="Proteomes" id="UP000821845">
    <property type="component" value="Chromosome 2"/>
</dbReference>
<proteinExistence type="predicted"/>
<evidence type="ECO:0000313" key="1">
    <source>
        <dbReference type="EMBL" id="KAH6937593.1"/>
    </source>
</evidence>
<name>A0ACB7SUU8_HYAAI</name>
<gene>
    <name evidence="1" type="ORF">HPB50_001882</name>
</gene>
<protein>
    <submittedName>
        <fullName evidence="1">Uncharacterized protein</fullName>
    </submittedName>
</protein>
<evidence type="ECO:0000313" key="2">
    <source>
        <dbReference type="Proteomes" id="UP000821845"/>
    </source>
</evidence>
<organism evidence="1 2">
    <name type="scientific">Hyalomma asiaticum</name>
    <name type="common">Tick</name>
    <dbReference type="NCBI Taxonomy" id="266040"/>
    <lineage>
        <taxon>Eukaryota</taxon>
        <taxon>Metazoa</taxon>
        <taxon>Ecdysozoa</taxon>
        <taxon>Arthropoda</taxon>
        <taxon>Chelicerata</taxon>
        <taxon>Arachnida</taxon>
        <taxon>Acari</taxon>
        <taxon>Parasitiformes</taxon>
        <taxon>Ixodida</taxon>
        <taxon>Ixodoidea</taxon>
        <taxon>Ixodidae</taxon>
        <taxon>Hyalomminae</taxon>
        <taxon>Hyalomma</taxon>
    </lineage>
</organism>
<reference evidence="1" key="1">
    <citation type="submission" date="2020-05" db="EMBL/GenBank/DDBJ databases">
        <title>Large-scale comparative analyses of tick genomes elucidate their genetic diversity and vector capacities.</title>
        <authorList>
            <person name="Jia N."/>
            <person name="Wang J."/>
            <person name="Shi W."/>
            <person name="Du L."/>
            <person name="Sun Y."/>
            <person name="Zhan W."/>
            <person name="Jiang J."/>
            <person name="Wang Q."/>
            <person name="Zhang B."/>
            <person name="Ji P."/>
            <person name="Sakyi L.B."/>
            <person name="Cui X."/>
            <person name="Yuan T."/>
            <person name="Jiang B."/>
            <person name="Yang W."/>
            <person name="Lam T.T.-Y."/>
            <person name="Chang Q."/>
            <person name="Ding S."/>
            <person name="Wang X."/>
            <person name="Zhu J."/>
            <person name="Ruan X."/>
            <person name="Zhao L."/>
            <person name="Wei J."/>
            <person name="Que T."/>
            <person name="Du C."/>
            <person name="Cheng J."/>
            <person name="Dai P."/>
            <person name="Han X."/>
            <person name="Huang E."/>
            <person name="Gao Y."/>
            <person name="Liu J."/>
            <person name="Shao H."/>
            <person name="Ye R."/>
            <person name="Li L."/>
            <person name="Wei W."/>
            <person name="Wang X."/>
            <person name="Wang C."/>
            <person name="Yang T."/>
            <person name="Huo Q."/>
            <person name="Li W."/>
            <person name="Guo W."/>
            <person name="Chen H."/>
            <person name="Zhou L."/>
            <person name="Ni X."/>
            <person name="Tian J."/>
            <person name="Zhou Y."/>
            <person name="Sheng Y."/>
            <person name="Liu T."/>
            <person name="Pan Y."/>
            <person name="Xia L."/>
            <person name="Li J."/>
            <person name="Zhao F."/>
            <person name="Cao W."/>
        </authorList>
    </citation>
    <scope>NUCLEOTIDE SEQUENCE</scope>
    <source>
        <strain evidence="1">Hyas-2018</strain>
    </source>
</reference>
<keyword evidence="2" id="KW-1185">Reference proteome</keyword>
<accession>A0ACB7SUU8</accession>
<sequence>MNDRIVGHAGTQTTGPYELTSGVADIFNDDMCIAAFEDCAFQGTFSNAALLARIKKLQRQLNISKAKARAKERDHKKLVSHLSSYISEDQFNCLHRSQRGTVWTKETLIRLSCSSRGYDMVKELGQPLPSQHTLQHHIEHCKFRPGLLTDVMDSFAIKATSMHGAVARRRQQPVPTTIRRGPTRRSLLKLLALAEQPIVSRARESHAAVAMKRPWGIAYNANGTCLNVPASRQRNAQGNARSRRSHPMTTVQG</sequence>